<reference evidence="1" key="1">
    <citation type="submission" date="2020-05" db="EMBL/GenBank/DDBJ databases">
        <authorList>
            <person name="Chiriac C."/>
            <person name="Salcher M."/>
            <person name="Ghai R."/>
            <person name="Kavagutti S V."/>
        </authorList>
    </citation>
    <scope>NUCLEOTIDE SEQUENCE</scope>
</reference>
<proteinExistence type="predicted"/>
<gene>
    <name evidence="1" type="ORF">UFOPK2837_00064</name>
</gene>
<organism evidence="1">
    <name type="scientific">freshwater metagenome</name>
    <dbReference type="NCBI Taxonomy" id="449393"/>
    <lineage>
        <taxon>unclassified sequences</taxon>
        <taxon>metagenomes</taxon>
        <taxon>ecological metagenomes</taxon>
    </lineage>
</organism>
<protein>
    <submittedName>
        <fullName evidence="1">Unannotated protein</fullName>
    </submittedName>
</protein>
<dbReference type="AlphaFoldDB" id="A0A6J6T750"/>
<sequence length="70" mass="6605">MVHKSVALPIPVAGDAAGAGLLVAFGLAGALELVGAGDSTLVGAELGVLTGISSGTTTPATLSTANLECQ</sequence>
<name>A0A6J6T750_9ZZZZ</name>
<dbReference type="EMBL" id="CAEZZF010000002">
    <property type="protein sequence ID" value="CAB4742149.1"/>
    <property type="molecule type" value="Genomic_DNA"/>
</dbReference>
<accession>A0A6J6T750</accession>
<evidence type="ECO:0000313" key="1">
    <source>
        <dbReference type="EMBL" id="CAB4742149.1"/>
    </source>
</evidence>